<dbReference type="AlphaFoldDB" id="A0A9P4I684"/>
<dbReference type="GO" id="GO:0005744">
    <property type="term" value="C:TIM23 mitochondrial import inner membrane translocase complex"/>
    <property type="evidence" value="ECO:0007669"/>
    <property type="project" value="UniProtKB-UniRule"/>
</dbReference>
<keyword evidence="10 14" id="KW-0811">Translocation</keyword>
<comment type="similarity">
    <text evidence="2 14">Belongs to the TIM50 family.</text>
</comment>
<name>A0A9P4I684_9PEZI</name>
<evidence type="ECO:0000256" key="4">
    <source>
        <dbReference type="ARBA" id="ARBA00022448"/>
    </source>
</evidence>
<keyword evidence="6" id="KW-0999">Mitochondrion inner membrane</keyword>
<evidence type="ECO:0000256" key="2">
    <source>
        <dbReference type="ARBA" id="ARBA00006344"/>
    </source>
</evidence>
<dbReference type="CDD" id="cd07521">
    <property type="entry name" value="HAD_FCP1-like"/>
    <property type="match status" value="1"/>
</dbReference>
<evidence type="ECO:0000256" key="9">
    <source>
        <dbReference type="ARBA" id="ARBA00022989"/>
    </source>
</evidence>
<dbReference type="SMART" id="SM00577">
    <property type="entry name" value="CPDc"/>
    <property type="match status" value="1"/>
</dbReference>
<dbReference type="InterPro" id="IPR023214">
    <property type="entry name" value="HAD_sf"/>
</dbReference>
<dbReference type="Gene3D" id="3.40.50.1000">
    <property type="entry name" value="HAD superfamily/HAD-like"/>
    <property type="match status" value="1"/>
</dbReference>
<accession>A0A9P4I684</accession>
<evidence type="ECO:0000256" key="11">
    <source>
        <dbReference type="ARBA" id="ARBA00023128"/>
    </source>
</evidence>
<dbReference type="Pfam" id="PF03031">
    <property type="entry name" value="NIF"/>
    <property type="match status" value="1"/>
</dbReference>
<dbReference type="PROSITE" id="PS50969">
    <property type="entry name" value="FCP1"/>
    <property type="match status" value="1"/>
</dbReference>
<evidence type="ECO:0000256" key="8">
    <source>
        <dbReference type="ARBA" id="ARBA00022946"/>
    </source>
</evidence>
<dbReference type="FunFam" id="3.40.50.1000:FF:000019">
    <property type="entry name" value="Mitochondrial import inner membrane translocase subunit TIM50"/>
    <property type="match status" value="1"/>
</dbReference>
<comment type="subcellular location">
    <subcellularLocation>
        <location evidence="1 14">Mitochondrion inner membrane</location>
        <topology evidence="1 14">Single-pass membrane protein</topology>
    </subcellularLocation>
</comment>
<evidence type="ECO:0000256" key="6">
    <source>
        <dbReference type="ARBA" id="ARBA00022792"/>
    </source>
</evidence>
<feature type="non-terminal residue" evidence="17">
    <location>
        <position position="1"/>
    </location>
</feature>
<keyword evidence="4 14" id="KW-0813">Transport</keyword>
<evidence type="ECO:0000256" key="12">
    <source>
        <dbReference type="ARBA" id="ARBA00023136"/>
    </source>
</evidence>
<sequence length="485" mass="54985">PKSAKENTAPSSQPTEASSDEPPAPQKPLPDLRHGIPSTFAEEFLQKQGRKQPTEAERDTAKIDEEIAEAREQQREREEAEAAAGGRGGGDLPKSAYETSTDRRRNKVMNWVYVGFALLGITGSVFLGQNWETDEEAKNHPNAPSGWGFALFWERIKARINDSMGYYTEPTFPKLLPVMDPPAPYTLVLSLEDLMIHSEWSRQHGYRTAKRPGLDYFLRYLSQYYEIVLFTSLPMGQAEPVYRKLDPYHIIMWPLFREATRYHKGEYIKDLSYLNRDLSKVIILDTNAKHVSAQPENAIVLPPWKGDPKDRDLVSYVPFLEHIAAMGVPDVRKALASFEGKHIPTEYALREAHAREEFQKQLAEERSKRPRHSLGAVLGKSLGLKPTPAPGSMIVGDDGTTAAEGFAKGMMLSDQIRERGRKQYEQLEMQIRQEGEKWLKEMEDEEKKMQEQFSKDMKGSMWGFFGGKDGPPPAQGQSSEGQEKR</sequence>
<evidence type="ECO:0000256" key="14">
    <source>
        <dbReference type="RuleBase" id="RU365079"/>
    </source>
</evidence>
<comment type="caution">
    <text evidence="17">The sequence shown here is derived from an EMBL/GenBank/DDBJ whole genome shotgun (WGS) entry which is preliminary data.</text>
</comment>
<feature type="compositionally biased region" description="Polar residues" evidence="15">
    <location>
        <begin position="1"/>
        <end position="17"/>
    </location>
</feature>
<feature type="compositionally biased region" description="Basic and acidic residues" evidence="15">
    <location>
        <begin position="52"/>
        <end position="80"/>
    </location>
</feature>
<keyword evidence="18" id="KW-1185">Reference proteome</keyword>
<evidence type="ECO:0000259" key="16">
    <source>
        <dbReference type="PROSITE" id="PS50969"/>
    </source>
</evidence>
<evidence type="ECO:0000256" key="13">
    <source>
        <dbReference type="ARBA" id="ARBA00059797"/>
    </source>
</evidence>
<gene>
    <name evidence="17" type="ORF">NA57DRAFT_8343</name>
</gene>
<evidence type="ECO:0000313" key="17">
    <source>
        <dbReference type="EMBL" id="KAF2093698.1"/>
    </source>
</evidence>
<evidence type="ECO:0000256" key="15">
    <source>
        <dbReference type="SAM" id="MobiDB-lite"/>
    </source>
</evidence>
<feature type="region of interest" description="Disordered" evidence="15">
    <location>
        <begin position="1"/>
        <end position="101"/>
    </location>
</feature>
<keyword evidence="11 14" id="KW-0496">Mitochondrion</keyword>
<evidence type="ECO:0000256" key="1">
    <source>
        <dbReference type="ARBA" id="ARBA00004434"/>
    </source>
</evidence>
<keyword evidence="12 14" id="KW-0472">Membrane</keyword>
<keyword evidence="9 14" id="KW-1133">Transmembrane helix</keyword>
<dbReference type="InterPro" id="IPR036412">
    <property type="entry name" value="HAD-like_sf"/>
</dbReference>
<feature type="region of interest" description="Disordered" evidence="15">
    <location>
        <begin position="459"/>
        <end position="485"/>
    </location>
</feature>
<feature type="non-terminal residue" evidence="17">
    <location>
        <position position="485"/>
    </location>
</feature>
<dbReference type="PANTHER" id="PTHR12210">
    <property type="entry name" value="DULLARD PROTEIN PHOSPHATASE"/>
    <property type="match status" value="1"/>
</dbReference>
<keyword evidence="5 14" id="KW-0812">Transmembrane</keyword>
<feature type="transmembrane region" description="Helical" evidence="14">
    <location>
        <begin position="111"/>
        <end position="131"/>
    </location>
</feature>
<evidence type="ECO:0000313" key="18">
    <source>
        <dbReference type="Proteomes" id="UP000799772"/>
    </source>
</evidence>
<comment type="function">
    <text evidence="13">Essential component of the TIM23 complex, a complex that mediates the translocation of transit peptide-containing proteins across the mitochondrial inner membrane. Required to direct preproteins in transit and direct them to the channel protein TIM23, and possibly facilitates transfer of the translocating proteins from the TOM complex to the TIM23 complex.</text>
</comment>
<organism evidence="17 18">
    <name type="scientific">Rhizodiscina lignyota</name>
    <dbReference type="NCBI Taxonomy" id="1504668"/>
    <lineage>
        <taxon>Eukaryota</taxon>
        <taxon>Fungi</taxon>
        <taxon>Dikarya</taxon>
        <taxon>Ascomycota</taxon>
        <taxon>Pezizomycotina</taxon>
        <taxon>Dothideomycetes</taxon>
        <taxon>Pleosporomycetidae</taxon>
        <taxon>Aulographales</taxon>
        <taxon>Rhizodiscinaceae</taxon>
        <taxon>Rhizodiscina</taxon>
    </lineage>
</organism>
<dbReference type="Proteomes" id="UP000799772">
    <property type="component" value="Unassembled WGS sequence"/>
</dbReference>
<protein>
    <recommendedName>
        <fullName evidence="3 14">Mitochondrial import inner membrane translocase subunit TIM50</fullName>
    </recommendedName>
</protein>
<keyword evidence="8 14" id="KW-0809">Transit peptide</keyword>
<dbReference type="InterPro" id="IPR050365">
    <property type="entry name" value="TIM50"/>
</dbReference>
<keyword evidence="7 14" id="KW-0653">Protein transport</keyword>
<dbReference type="GO" id="GO:0015031">
    <property type="term" value="P:protein transport"/>
    <property type="evidence" value="ECO:0007669"/>
    <property type="project" value="UniProtKB-KW"/>
</dbReference>
<comment type="subunit">
    <text evidence="14">Component of the TIM23 complex.</text>
</comment>
<feature type="domain" description="FCP1 homology" evidence="16">
    <location>
        <begin position="180"/>
        <end position="323"/>
    </location>
</feature>
<dbReference type="OrthoDB" id="287041at2759"/>
<evidence type="ECO:0000256" key="10">
    <source>
        <dbReference type="ARBA" id="ARBA00023010"/>
    </source>
</evidence>
<dbReference type="SUPFAM" id="SSF56784">
    <property type="entry name" value="HAD-like"/>
    <property type="match status" value="1"/>
</dbReference>
<proteinExistence type="inferred from homology"/>
<feature type="compositionally biased region" description="Polar residues" evidence="15">
    <location>
        <begin position="475"/>
        <end position="485"/>
    </location>
</feature>
<reference evidence="17" key="1">
    <citation type="journal article" date="2020" name="Stud. Mycol.">
        <title>101 Dothideomycetes genomes: a test case for predicting lifestyles and emergence of pathogens.</title>
        <authorList>
            <person name="Haridas S."/>
            <person name="Albert R."/>
            <person name="Binder M."/>
            <person name="Bloem J."/>
            <person name="Labutti K."/>
            <person name="Salamov A."/>
            <person name="Andreopoulos B."/>
            <person name="Baker S."/>
            <person name="Barry K."/>
            <person name="Bills G."/>
            <person name="Bluhm B."/>
            <person name="Cannon C."/>
            <person name="Castanera R."/>
            <person name="Culley D."/>
            <person name="Daum C."/>
            <person name="Ezra D."/>
            <person name="Gonzalez J."/>
            <person name="Henrissat B."/>
            <person name="Kuo A."/>
            <person name="Liang C."/>
            <person name="Lipzen A."/>
            <person name="Lutzoni F."/>
            <person name="Magnuson J."/>
            <person name="Mondo S."/>
            <person name="Nolan M."/>
            <person name="Ohm R."/>
            <person name="Pangilinan J."/>
            <person name="Park H.-J."/>
            <person name="Ramirez L."/>
            <person name="Alfaro M."/>
            <person name="Sun H."/>
            <person name="Tritt A."/>
            <person name="Yoshinaga Y."/>
            <person name="Zwiers L.-H."/>
            <person name="Turgeon B."/>
            <person name="Goodwin S."/>
            <person name="Spatafora J."/>
            <person name="Crous P."/>
            <person name="Grigoriev I."/>
        </authorList>
    </citation>
    <scope>NUCLEOTIDE SEQUENCE</scope>
    <source>
        <strain evidence="17">CBS 133067</strain>
    </source>
</reference>
<evidence type="ECO:0000256" key="3">
    <source>
        <dbReference type="ARBA" id="ARBA00020799"/>
    </source>
</evidence>
<dbReference type="EMBL" id="ML978137">
    <property type="protein sequence ID" value="KAF2093698.1"/>
    <property type="molecule type" value="Genomic_DNA"/>
</dbReference>
<dbReference type="InterPro" id="IPR004274">
    <property type="entry name" value="FCP1_dom"/>
</dbReference>
<evidence type="ECO:0000256" key="5">
    <source>
        <dbReference type="ARBA" id="ARBA00022692"/>
    </source>
</evidence>
<evidence type="ECO:0000256" key="7">
    <source>
        <dbReference type="ARBA" id="ARBA00022927"/>
    </source>
</evidence>